<dbReference type="InterPro" id="IPR018647">
    <property type="entry name" value="SLFN_3-like_DNA/RNA_helicase"/>
</dbReference>
<dbReference type="RefSeq" id="WP_377938266.1">
    <property type="nucleotide sequence ID" value="NZ_JBHTHQ010000012.1"/>
</dbReference>
<keyword evidence="3" id="KW-0547">Nucleotide-binding</keyword>
<name>A0ABW2Y2Z8_9BIFI</name>
<feature type="compositionally biased region" description="Basic and acidic residues" evidence="1">
    <location>
        <begin position="315"/>
        <end position="330"/>
    </location>
</feature>
<dbReference type="EMBL" id="JBHTHQ010000012">
    <property type="protein sequence ID" value="MFD0704622.1"/>
    <property type="molecule type" value="Genomic_DNA"/>
</dbReference>
<accession>A0ABW2Y2Z8</accession>
<keyword evidence="4" id="KW-1185">Reference proteome</keyword>
<reference evidence="4" key="1">
    <citation type="journal article" date="2019" name="Int. J. Syst. Evol. Microbiol.">
        <title>The Global Catalogue of Microorganisms (GCM) 10K type strain sequencing project: providing services to taxonomists for standard genome sequencing and annotation.</title>
        <authorList>
            <consortium name="The Broad Institute Genomics Platform"/>
            <consortium name="The Broad Institute Genome Sequencing Center for Infectious Disease"/>
            <person name="Wu L."/>
            <person name="Ma J."/>
        </authorList>
    </citation>
    <scope>NUCLEOTIDE SEQUENCE [LARGE SCALE GENOMIC DNA]</scope>
    <source>
        <strain evidence="4">CCM 8604</strain>
    </source>
</reference>
<keyword evidence="3" id="KW-0347">Helicase</keyword>
<dbReference type="GO" id="GO:0004386">
    <property type="term" value="F:helicase activity"/>
    <property type="evidence" value="ECO:0007669"/>
    <property type="project" value="UniProtKB-KW"/>
</dbReference>
<dbReference type="InterPro" id="IPR027417">
    <property type="entry name" value="P-loop_NTPase"/>
</dbReference>
<dbReference type="Proteomes" id="UP001597036">
    <property type="component" value="Unassembled WGS sequence"/>
</dbReference>
<organism evidence="3 4">
    <name type="scientific">Alloscardovia venturai</name>
    <dbReference type="NCBI Taxonomy" id="1769421"/>
    <lineage>
        <taxon>Bacteria</taxon>
        <taxon>Bacillati</taxon>
        <taxon>Actinomycetota</taxon>
        <taxon>Actinomycetes</taxon>
        <taxon>Bifidobacteriales</taxon>
        <taxon>Bifidobacteriaceae</taxon>
        <taxon>Alloscardovia</taxon>
    </lineage>
</organism>
<keyword evidence="3" id="KW-0067">ATP-binding</keyword>
<sequence length="690" mass="78922">MSISSKQLNIVEVPYKEYSTDDDLLDAINGDLPDDEKFSHLEGQTAEQLKEQFTQFPVVYVIHDDPKEKAKNYDHPIYEQYTVYVGETNGIQSRTNQHVVSDVKSEEKKNLADEDRKWLNFKKSKNVKQLIISHPHFNKSLTLDVENRLIQHLVSTDSVKTVNGRGNPQGNYYTADEFDKIFTQIWRGLHSRDSKLFPAEGLIRDSAVFKASPFHTLTREQLVAENEILNRISDALASDSDQPHIIFVQGAAGTGKTVLLSHMFNKILTDIDDSNNGLTAHFIVNHDQQETIYKQILNRLGRDPELASKSIRFLNEHSGKKDDSPKRADPNKPINPTDIVTIDEAHLLLTNGNQGWSGKNQLFDIARRARVVVAVFDPAQILESRQQWDEATMNAFFPAKIENGEREAELQGSKYLLSNVVLTNQMRMDAPPEILEWINAFVTGKELGPIPTDTRTSKKNDFVPYTIEIADSPIELFNSIRELNNREDHTDKALSRGLSRTIATYDWDFAGAKDCPDLPDENNGKWNVIMYERNSEWEYCKSLLDIPSDAENTFIQPWNYQQAKGKETKRGRRKQKFCWAEDPNNENEIGSTYSIQGFDLNYVGVILGPSVTWDEENQCVRLDPSKSKYMDATDKRHFENGKRVDFSMKNLRNQLNVLMTRGVHGMKIFAVDKRLQEKLKELSTFIANSK</sequence>
<dbReference type="Gene3D" id="3.40.50.300">
    <property type="entry name" value="P-loop containing nucleotide triphosphate hydrolases"/>
    <property type="match status" value="1"/>
</dbReference>
<dbReference type="SUPFAM" id="SSF52540">
    <property type="entry name" value="P-loop containing nucleoside triphosphate hydrolases"/>
    <property type="match status" value="1"/>
</dbReference>
<evidence type="ECO:0000313" key="3">
    <source>
        <dbReference type="EMBL" id="MFD0704622.1"/>
    </source>
</evidence>
<protein>
    <submittedName>
        <fullName evidence="3">DNA/RNA helicase domain-containing protein</fullName>
    </submittedName>
</protein>
<feature type="domain" description="Schlafen group 3-like DNA/RNA helicase" evidence="2">
    <location>
        <begin position="244"/>
        <end position="672"/>
    </location>
</feature>
<evidence type="ECO:0000256" key="1">
    <source>
        <dbReference type="SAM" id="MobiDB-lite"/>
    </source>
</evidence>
<evidence type="ECO:0000313" key="4">
    <source>
        <dbReference type="Proteomes" id="UP001597036"/>
    </source>
</evidence>
<keyword evidence="3" id="KW-0378">Hydrolase</keyword>
<evidence type="ECO:0000259" key="2">
    <source>
        <dbReference type="Pfam" id="PF09848"/>
    </source>
</evidence>
<gene>
    <name evidence="3" type="ORF">ACFQY8_02505</name>
</gene>
<dbReference type="Pfam" id="PF09848">
    <property type="entry name" value="SLFN-g3_helicase"/>
    <property type="match status" value="1"/>
</dbReference>
<proteinExistence type="predicted"/>
<comment type="caution">
    <text evidence="3">The sequence shown here is derived from an EMBL/GenBank/DDBJ whole genome shotgun (WGS) entry which is preliminary data.</text>
</comment>
<feature type="region of interest" description="Disordered" evidence="1">
    <location>
        <begin position="315"/>
        <end position="335"/>
    </location>
</feature>